<comment type="caution">
    <text evidence="3">The sequence shown here is derived from an EMBL/GenBank/DDBJ whole genome shotgun (WGS) entry which is preliminary data.</text>
</comment>
<evidence type="ECO:0000313" key="3">
    <source>
        <dbReference type="EMBL" id="MTH54697.1"/>
    </source>
</evidence>
<proteinExistence type="predicted"/>
<evidence type="ECO:0000256" key="1">
    <source>
        <dbReference type="SAM" id="Coils"/>
    </source>
</evidence>
<dbReference type="EMBL" id="WMIB01000017">
    <property type="protein sequence ID" value="MTH54697.1"/>
    <property type="molecule type" value="Genomic_DNA"/>
</dbReference>
<feature type="coiled-coil region" evidence="1">
    <location>
        <begin position="358"/>
        <end position="385"/>
    </location>
</feature>
<dbReference type="AlphaFoldDB" id="A0A7X2S793"/>
<protein>
    <recommendedName>
        <fullName evidence="2">RQC domain-containing protein</fullName>
    </recommendedName>
</protein>
<dbReference type="OrthoDB" id="2689702at2"/>
<evidence type="ECO:0000313" key="4">
    <source>
        <dbReference type="Proteomes" id="UP000434639"/>
    </source>
</evidence>
<name>A0A7X2S793_9BACI</name>
<dbReference type="Pfam" id="PF09382">
    <property type="entry name" value="RQC"/>
    <property type="match status" value="1"/>
</dbReference>
<keyword evidence="1" id="KW-0175">Coiled coil</keyword>
<dbReference type="NCBIfam" id="NF041108">
    <property type="entry name" value="RQC_minor_2"/>
    <property type="match status" value="1"/>
</dbReference>
<evidence type="ECO:0000259" key="2">
    <source>
        <dbReference type="Pfam" id="PF09382"/>
    </source>
</evidence>
<reference evidence="3 4" key="1">
    <citation type="journal article" date="2017" name="Int. J. Syst. Evol. Microbiol.">
        <title>Bacillus mangrovi sp. nov., isolated from a sediment sample from a mangrove forest.</title>
        <authorList>
            <person name="Gupta V."/>
            <person name="Singh P.K."/>
            <person name="Korpole S."/>
            <person name="Tanuku N.R.S."/>
            <person name="Pinnaka A.K."/>
        </authorList>
    </citation>
    <scope>NUCLEOTIDE SEQUENCE [LARGE SCALE GENOMIC DNA]</scope>
    <source>
        <strain evidence="3 4">KCTC 33872</strain>
    </source>
</reference>
<dbReference type="GO" id="GO:0006260">
    <property type="term" value="P:DNA replication"/>
    <property type="evidence" value="ECO:0007669"/>
    <property type="project" value="InterPro"/>
</dbReference>
<accession>A0A7X2S793</accession>
<dbReference type="InterPro" id="IPR036390">
    <property type="entry name" value="WH_DNA-bd_sf"/>
</dbReference>
<dbReference type="GO" id="GO:0006281">
    <property type="term" value="P:DNA repair"/>
    <property type="evidence" value="ECO:0007669"/>
    <property type="project" value="InterPro"/>
</dbReference>
<sequence>MAMSLTLHARYFDSYPLLAVLPLGKKNKEVRSVGHKTERALLNRVQEALDGLQPAGGKDIQQFLKLEGKAYFPVFLNRGEEVHPHFMKPEFFLWNDFSSVHGIPKNKEAFYDENFADLSKTGLSSHIEEVLRDYRFLARVAMKSKAEWESEIEKSYDRHPFVMLARDKEPVIQAVEKMNRSSLLSLLSPPEETAFWRHRVEIVMRPYRELPEPCEHEKVLSFDSEREWIIELCEDCGKKKLFHVEQKRVELEEEPDMDKAVKRIATIERQFNELAGNNVPLIEALEKMVRFKHKLSGLDEVLRLKESLSRRPVRSSLLEDPFLSFAERLQQTAVPQERPSSALLWFAQFRLPDVALLKEVRRRSLEEAEQELQTVKQKLEQEAEQSPYDAKEVCLTVKGKDLTFEQVFSILQELGNSLQSQPLHLIAQLLKGRTSSQIRGQEWDQTPLYGYLSSWEEKDIQKAFKKLEKEGWIEKQTKGYEALIQNLASR</sequence>
<organism evidence="3 4">
    <name type="scientific">Metabacillus mangrovi</name>
    <dbReference type="NCBI Taxonomy" id="1491830"/>
    <lineage>
        <taxon>Bacteria</taxon>
        <taxon>Bacillati</taxon>
        <taxon>Bacillota</taxon>
        <taxon>Bacilli</taxon>
        <taxon>Bacillales</taxon>
        <taxon>Bacillaceae</taxon>
        <taxon>Metabacillus</taxon>
    </lineage>
</organism>
<dbReference type="GO" id="GO:0043138">
    <property type="term" value="F:3'-5' DNA helicase activity"/>
    <property type="evidence" value="ECO:0007669"/>
    <property type="project" value="InterPro"/>
</dbReference>
<dbReference type="Proteomes" id="UP000434639">
    <property type="component" value="Unassembled WGS sequence"/>
</dbReference>
<keyword evidence="4" id="KW-1185">Reference proteome</keyword>
<dbReference type="InterPro" id="IPR036388">
    <property type="entry name" value="WH-like_DNA-bd_sf"/>
</dbReference>
<dbReference type="Gene3D" id="1.10.10.10">
    <property type="entry name" value="Winged helix-like DNA-binding domain superfamily/Winged helix DNA-binding domain"/>
    <property type="match status" value="1"/>
</dbReference>
<gene>
    <name evidence="3" type="ORF">GKZ89_14940</name>
</gene>
<dbReference type="SUPFAM" id="SSF46785">
    <property type="entry name" value="Winged helix' DNA-binding domain"/>
    <property type="match status" value="1"/>
</dbReference>
<dbReference type="InterPro" id="IPR018982">
    <property type="entry name" value="RQC_domain"/>
</dbReference>
<feature type="domain" description="RQC" evidence="2">
    <location>
        <begin position="406"/>
        <end position="483"/>
    </location>
</feature>